<proteinExistence type="inferred from homology"/>
<dbReference type="Proteomes" id="UP000334019">
    <property type="component" value="Chromosome"/>
</dbReference>
<feature type="domain" description="N-acetyltransferase" evidence="5">
    <location>
        <begin position="12"/>
        <end position="158"/>
    </location>
</feature>
<dbReference type="KEGG" id="atq:GH723_01580"/>
<keyword evidence="3 6" id="KW-0808">Transferase</keyword>
<dbReference type="CDD" id="cd04301">
    <property type="entry name" value="NAT_SF"/>
    <property type="match status" value="1"/>
</dbReference>
<dbReference type="PANTHER" id="PTHR43420">
    <property type="entry name" value="ACETYLTRANSFERASE"/>
    <property type="match status" value="1"/>
</dbReference>
<sequence length="195" mass="21470">MSVASPTRTTTVRIAPMRRRHLRAVLRTEAQVYPRPWTLGLYLGELALPEEQRIYLVARSGGEVVGHAGLMFATTDGHVTTIAVDPSWQRRGIGAHLLLVLAREAIAKGAQDLTLEVRASNHGAQAMYRRFGFHDAGVRHGYYQEDGEDALIMWANDVAQPAYAERLAGLEAEIARPGLVVVDDVHDGVRIGARR</sequence>
<keyword evidence="2" id="KW-0963">Cytoplasm</keyword>
<dbReference type="InterPro" id="IPR000182">
    <property type="entry name" value="GNAT_dom"/>
</dbReference>
<evidence type="ECO:0000256" key="2">
    <source>
        <dbReference type="ARBA" id="ARBA00022490"/>
    </source>
</evidence>
<evidence type="ECO:0000259" key="5">
    <source>
        <dbReference type="PROSITE" id="PS51186"/>
    </source>
</evidence>
<dbReference type="PANTHER" id="PTHR43420:SF44">
    <property type="entry name" value="ACETYLTRANSFERASE YPEA"/>
    <property type="match status" value="1"/>
</dbReference>
<organism evidence="6 7">
    <name type="scientific">Actinomarinicola tropica</name>
    <dbReference type="NCBI Taxonomy" id="2789776"/>
    <lineage>
        <taxon>Bacteria</taxon>
        <taxon>Bacillati</taxon>
        <taxon>Actinomycetota</taxon>
        <taxon>Acidimicrobiia</taxon>
        <taxon>Acidimicrobiales</taxon>
        <taxon>Iamiaceae</taxon>
        <taxon>Actinomarinicola</taxon>
    </lineage>
</organism>
<evidence type="ECO:0000256" key="4">
    <source>
        <dbReference type="ARBA" id="ARBA00023315"/>
    </source>
</evidence>
<dbReference type="Pfam" id="PF00583">
    <property type="entry name" value="Acetyltransf_1"/>
    <property type="match status" value="1"/>
</dbReference>
<dbReference type="SUPFAM" id="SSF55729">
    <property type="entry name" value="Acyl-CoA N-acyltransferases (Nat)"/>
    <property type="match status" value="1"/>
</dbReference>
<dbReference type="InterPro" id="IPR050680">
    <property type="entry name" value="YpeA/RimI_acetyltransf"/>
</dbReference>
<evidence type="ECO:0000313" key="7">
    <source>
        <dbReference type="Proteomes" id="UP000334019"/>
    </source>
</evidence>
<dbReference type="AlphaFoldDB" id="A0A5Q2RL45"/>
<gene>
    <name evidence="6" type="primary">rimI</name>
    <name evidence="6" type="ORF">GH723_01580</name>
</gene>
<accession>A0A5Q2RL45</accession>
<dbReference type="InterPro" id="IPR016181">
    <property type="entry name" value="Acyl_CoA_acyltransferase"/>
</dbReference>
<protein>
    <submittedName>
        <fullName evidence="6">Ribosomal-protein-alanine N-acetyltransferase</fullName>
    </submittedName>
</protein>
<dbReference type="EMBL" id="CP045851">
    <property type="protein sequence ID" value="QGG93905.1"/>
    <property type="molecule type" value="Genomic_DNA"/>
</dbReference>
<name>A0A5Q2RL45_9ACTN</name>
<dbReference type="Gene3D" id="3.40.630.30">
    <property type="match status" value="1"/>
</dbReference>
<dbReference type="PROSITE" id="PS51186">
    <property type="entry name" value="GNAT"/>
    <property type="match status" value="1"/>
</dbReference>
<evidence type="ECO:0000313" key="6">
    <source>
        <dbReference type="EMBL" id="QGG93905.1"/>
    </source>
</evidence>
<keyword evidence="7" id="KW-1185">Reference proteome</keyword>
<dbReference type="RefSeq" id="WP_153758011.1">
    <property type="nucleotide sequence ID" value="NZ_CP045851.1"/>
</dbReference>
<reference evidence="6 7" key="1">
    <citation type="submission" date="2019-11" db="EMBL/GenBank/DDBJ databases">
        <authorList>
            <person name="He Y."/>
        </authorList>
    </citation>
    <scope>NUCLEOTIDE SEQUENCE [LARGE SCALE GENOMIC DNA]</scope>
    <source>
        <strain evidence="6 7">SCSIO 58843</strain>
    </source>
</reference>
<evidence type="ECO:0000256" key="3">
    <source>
        <dbReference type="ARBA" id="ARBA00022679"/>
    </source>
</evidence>
<evidence type="ECO:0000256" key="1">
    <source>
        <dbReference type="ARBA" id="ARBA00005395"/>
    </source>
</evidence>
<dbReference type="GO" id="GO:0008080">
    <property type="term" value="F:N-acetyltransferase activity"/>
    <property type="evidence" value="ECO:0007669"/>
    <property type="project" value="InterPro"/>
</dbReference>
<dbReference type="InterPro" id="IPR006464">
    <property type="entry name" value="AcTrfase_RimI/Ard1"/>
</dbReference>
<comment type="similarity">
    <text evidence="1">Belongs to the acetyltransferase family. RimI subfamily.</text>
</comment>
<dbReference type="NCBIfam" id="TIGR01575">
    <property type="entry name" value="rimI"/>
    <property type="match status" value="1"/>
</dbReference>
<keyword evidence="4" id="KW-0012">Acyltransferase</keyword>